<reference evidence="2" key="1">
    <citation type="journal article" date="2019" name="Int. J. Syst. Evol. Microbiol.">
        <title>The Global Catalogue of Microorganisms (GCM) 10K type strain sequencing project: providing services to taxonomists for standard genome sequencing and annotation.</title>
        <authorList>
            <consortium name="The Broad Institute Genomics Platform"/>
            <consortium name="The Broad Institute Genome Sequencing Center for Infectious Disease"/>
            <person name="Wu L."/>
            <person name="Ma J."/>
        </authorList>
    </citation>
    <scope>NUCLEOTIDE SEQUENCE [LARGE SCALE GENOMIC DNA]</scope>
    <source>
        <strain evidence="2">CGMCC 4.7289</strain>
    </source>
</reference>
<dbReference type="EMBL" id="JBHSAY010000005">
    <property type="protein sequence ID" value="MFC4131001.1"/>
    <property type="molecule type" value="Genomic_DNA"/>
</dbReference>
<gene>
    <name evidence="1" type="ORF">ACFOZ4_10340</name>
</gene>
<name>A0ABV8LKK6_9ACTN</name>
<evidence type="ECO:0000313" key="2">
    <source>
        <dbReference type="Proteomes" id="UP001595816"/>
    </source>
</evidence>
<accession>A0ABV8LKK6</accession>
<proteinExistence type="predicted"/>
<keyword evidence="2" id="KW-1185">Reference proteome</keyword>
<protein>
    <submittedName>
        <fullName evidence="1">Uncharacterized protein</fullName>
    </submittedName>
</protein>
<dbReference type="RefSeq" id="WP_253756760.1">
    <property type="nucleotide sequence ID" value="NZ_JAMZDZ010000001.1"/>
</dbReference>
<comment type="caution">
    <text evidence="1">The sequence shown here is derived from an EMBL/GenBank/DDBJ whole genome shotgun (WGS) entry which is preliminary data.</text>
</comment>
<organism evidence="1 2">
    <name type="scientific">Hamadaea flava</name>
    <dbReference type="NCBI Taxonomy" id="1742688"/>
    <lineage>
        <taxon>Bacteria</taxon>
        <taxon>Bacillati</taxon>
        <taxon>Actinomycetota</taxon>
        <taxon>Actinomycetes</taxon>
        <taxon>Micromonosporales</taxon>
        <taxon>Micromonosporaceae</taxon>
        <taxon>Hamadaea</taxon>
    </lineage>
</organism>
<dbReference type="Proteomes" id="UP001595816">
    <property type="component" value="Unassembled WGS sequence"/>
</dbReference>
<evidence type="ECO:0000313" key="1">
    <source>
        <dbReference type="EMBL" id="MFC4131001.1"/>
    </source>
</evidence>
<sequence>MDDRRIRPRRTAAHESDVLLRQLDGHLAWVQVRAPHDLPLAERIAVTLRRLVAETTRSSAADRALVRAAVHFVVVRRHRSHQRFARRPVSADVPVLNEIVTALGRGDLALT</sequence>